<organism evidence="1 2">
    <name type="scientific">Cronartium quercuum f. sp. fusiforme G11</name>
    <dbReference type="NCBI Taxonomy" id="708437"/>
    <lineage>
        <taxon>Eukaryota</taxon>
        <taxon>Fungi</taxon>
        <taxon>Dikarya</taxon>
        <taxon>Basidiomycota</taxon>
        <taxon>Pucciniomycotina</taxon>
        <taxon>Pucciniomycetes</taxon>
        <taxon>Pucciniales</taxon>
        <taxon>Coleosporiaceae</taxon>
        <taxon>Cronartium</taxon>
    </lineage>
</organism>
<accession>A0A9P6NGC5</accession>
<dbReference type="Proteomes" id="UP000886653">
    <property type="component" value="Unassembled WGS sequence"/>
</dbReference>
<sequence length="158" mass="18870">MLERTLEYLEVEIPAKAEKDGKVDLEIDSLYSWWEGCWKGFRFLDLRQHAAKSGFRWVSSTATEPVEVLEYWYTAEHFDYFSPFCSAWLVIKWMEGSAHHWFEALKKKLEFAQLSPRRTKDKNLTETLVDALYQEDKLGYEKSYSNQPTKRRKELQEN</sequence>
<gene>
    <name evidence="1" type="ORF">CROQUDRAFT_93783</name>
</gene>
<evidence type="ECO:0000313" key="2">
    <source>
        <dbReference type="Proteomes" id="UP000886653"/>
    </source>
</evidence>
<protein>
    <submittedName>
        <fullName evidence="1">Uncharacterized protein</fullName>
    </submittedName>
</protein>
<reference evidence="1" key="1">
    <citation type="submission" date="2013-11" db="EMBL/GenBank/DDBJ databases">
        <title>Genome sequence of the fusiform rust pathogen reveals effectors for host alternation and coevolution with pine.</title>
        <authorList>
            <consortium name="DOE Joint Genome Institute"/>
            <person name="Smith K."/>
            <person name="Pendleton A."/>
            <person name="Kubisiak T."/>
            <person name="Anderson C."/>
            <person name="Salamov A."/>
            <person name="Aerts A."/>
            <person name="Riley R."/>
            <person name="Clum A."/>
            <person name="Lindquist E."/>
            <person name="Ence D."/>
            <person name="Campbell M."/>
            <person name="Kronenberg Z."/>
            <person name="Feau N."/>
            <person name="Dhillon B."/>
            <person name="Hamelin R."/>
            <person name="Burleigh J."/>
            <person name="Smith J."/>
            <person name="Yandell M."/>
            <person name="Nelson C."/>
            <person name="Grigoriev I."/>
            <person name="Davis J."/>
        </authorList>
    </citation>
    <scope>NUCLEOTIDE SEQUENCE</scope>
    <source>
        <strain evidence="1">G11</strain>
    </source>
</reference>
<keyword evidence="2" id="KW-1185">Reference proteome</keyword>
<dbReference type="EMBL" id="MU167275">
    <property type="protein sequence ID" value="KAG0145529.1"/>
    <property type="molecule type" value="Genomic_DNA"/>
</dbReference>
<proteinExistence type="predicted"/>
<name>A0A9P6NGC5_9BASI</name>
<evidence type="ECO:0000313" key="1">
    <source>
        <dbReference type="EMBL" id="KAG0145529.1"/>
    </source>
</evidence>
<dbReference type="AlphaFoldDB" id="A0A9P6NGC5"/>
<comment type="caution">
    <text evidence="1">The sequence shown here is derived from an EMBL/GenBank/DDBJ whole genome shotgun (WGS) entry which is preliminary data.</text>
</comment>